<dbReference type="GO" id="GO:0008379">
    <property type="term" value="F:thioredoxin peroxidase activity"/>
    <property type="evidence" value="ECO:0007669"/>
    <property type="project" value="TreeGrafter"/>
</dbReference>
<dbReference type="Pfam" id="PF00578">
    <property type="entry name" value="AhpC-TSA"/>
    <property type="match status" value="1"/>
</dbReference>
<dbReference type="PANTHER" id="PTHR42801:SF4">
    <property type="entry name" value="AHPC_TSA FAMILY PROTEIN"/>
    <property type="match status" value="1"/>
</dbReference>
<dbReference type="SUPFAM" id="SSF52833">
    <property type="entry name" value="Thioredoxin-like"/>
    <property type="match status" value="1"/>
</dbReference>
<dbReference type="GO" id="GO:0034599">
    <property type="term" value="P:cellular response to oxidative stress"/>
    <property type="evidence" value="ECO:0007669"/>
    <property type="project" value="TreeGrafter"/>
</dbReference>
<evidence type="ECO:0000256" key="8">
    <source>
        <dbReference type="ARBA" id="ARBA00023284"/>
    </source>
</evidence>
<dbReference type="FunFam" id="3.40.30.10:FF:000007">
    <property type="entry name" value="Thioredoxin-dependent thiol peroxidase"/>
    <property type="match status" value="1"/>
</dbReference>
<dbReference type="EMBL" id="JEMG01000001">
    <property type="protein sequence ID" value="EYC52346.1"/>
    <property type="molecule type" value="Genomic_DNA"/>
</dbReference>
<dbReference type="AlphaFoldDB" id="A0A016XKF9"/>
<keyword evidence="4" id="KW-0575">Peroxidase</keyword>
<dbReference type="InterPro" id="IPR013766">
    <property type="entry name" value="Thioredoxin_domain"/>
</dbReference>
<evidence type="ECO:0000256" key="2">
    <source>
        <dbReference type="ARBA" id="ARBA00011245"/>
    </source>
</evidence>
<dbReference type="OrthoDB" id="5572803at2"/>
<evidence type="ECO:0000313" key="17">
    <source>
        <dbReference type="Proteomes" id="UP000023268"/>
    </source>
</evidence>
<comment type="subunit">
    <text evidence="2">Monomer.</text>
</comment>
<comment type="catalytic activity">
    <reaction evidence="12">
        <text>a hydroperoxide + [thioredoxin]-dithiol = an alcohol + [thioredoxin]-disulfide + H2O</text>
        <dbReference type="Rhea" id="RHEA:62620"/>
        <dbReference type="Rhea" id="RHEA-COMP:10698"/>
        <dbReference type="Rhea" id="RHEA-COMP:10700"/>
        <dbReference type="ChEBI" id="CHEBI:15377"/>
        <dbReference type="ChEBI" id="CHEBI:29950"/>
        <dbReference type="ChEBI" id="CHEBI:30879"/>
        <dbReference type="ChEBI" id="CHEBI:35924"/>
        <dbReference type="ChEBI" id="CHEBI:50058"/>
        <dbReference type="EC" id="1.11.1.24"/>
    </reaction>
</comment>
<evidence type="ECO:0000256" key="1">
    <source>
        <dbReference type="ARBA" id="ARBA00003330"/>
    </source>
</evidence>
<dbReference type="PANTHER" id="PTHR42801">
    <property type="entry name" value="THIOREDOXIN-DEPENDENT PEROXIDE REDUCTASE"/>
    <property type="match status" value="1"/>
</dbReference>
<evidence type="ECO:0000313" key="16">
    <source>
        <dbReference type="EMBL" id="EYC52346.1"/>
    </source>
</evidence>
<evidence type="ECO:0000256" key="6">
    <source>
        <dbReference type="ARBA" id="ARBA00023002"/>
    </source>
</evidence>
<feature type="signal peptide" evidence="14">
    <location>
        <begin position="1"/>
        <end position="24"/>
    </location>
</feature>
<dbReference type="InterPro" id="IPR024706">
    <property type="entry name" value="Peroxiredoxin_AhpC-typ"/>
</dbReference>
<keyword evidence="14" id="KW-0732">Signal</keyword>
<evidence type="ECO:0000256" key="9">
    <source>
        <dbReference type="ARBA" id="ARBA00032824"/>
    </source>
</evidence>
<evidence type="ECO:0000256" key="10">
    <source>
        <dbReference type="ARBA" id="ARBA00038489"/>
    </source>
</evidence>
<dbReference type="GO" id="GO:0005737">
    <property type="term" value="C:cytoplasm"/>
    <property type="evidence" value="ECO:0007669"/>
    <property type="project" value="TreeGrafter"/>
</dbReference>
<dbReference type="Proteomes" id="UP000023268">
    <property type="component" value="Unassembled WGS sequence"/>
</dbReference>
<comment type="similarity">
    <text evidence="10">Belongs to the peroxiredoxin family. BCP/PrxQ subfamily.</text>
</comment>
<comment type="function">
    <text evidence="1">Thiol-specific peroxidase that catalyzes the reduction of hydrogen peroxide and organic hydroperoxides to water and alcohols, respectively. Plays a role in cell protection against oxidative stress by detoxifying peroxides and as sensor of hydrogen peroxide-mediated signaling events.</text>
</comment>
<name>A0A016XKF9_9BURK</name>
<accession>A0A016XKF9</accession>
<evidence type="ECO:0000256" key="14">
    <source>
        <dbReference type="SAM" id="SignalP"/>
    </source>
</evidence>
<dbReference type="PIRSF" id="PIRSF000239">
    <property type="entry name" value="AHPC"/>
    <property type="match status" value="1"/>
</dbReference>
<evidence type="ECO:0000256" key="7">
    <source>
        <dbReference type="ARBA" id="ARBA00023157"/>
    </source>
</evidence>
<protein>
    <recommendedName>
        <fullName evidence="3">thioredoxin-dependent peroxiredoxin</fullName>
        <ecNumber evidence="3">1.11.1.24</ecNumber>
    </recommendedName>
    <alternativeName>
        <fullName evidence="9">Thioredoxin peroxidase</fullName>
    </alternativeName>
    <alternativeName>
        <fullName evidence="11">Thioredoxin-dependent peroxiredoxin Bcp</fullName>
    </alternativeName>
</protein>
<dbReference type="RefSeq" id="WP_051509924.1">
    <property type="nucleotide sequence ID" value="NZ_JEMG01000001.1"/>
</dbReference>
<dbReference type="EC" id="1.11.1.24" evidence="3"/>
<evidence type="ECO:0000256" key="11">
    <source>
        <dbReference type="ARBA" id="ARBA00042639"/>
    </source>
</evidence>
<proteinExistence type="inferred from homology"/>
<feature type="domain" description="Thioredoxin" evidence="15">
    <location>
        <begin position="28"/>
        <end position="177"/>
    </location>
</feature>
<evidence type="ECO:0000259" key="15">
    <source>
        <dbReference type="PROSITE" id="PS51352"/>
    </source>
</evidence>
<evidence type="ECO:0000256" key="3">
    <source>
        <dbReference type="ARBA" id="ARBA00013017"/>
    </source>
</evidence>
<dbReference type="Gene3D" id="3.40.30.10">
    <property type="entry name" value="Glutaredoxin"/>
    <property type="match status" value="1"/>
</dbReference>
<evidence type="ECO:0000256" key="4">
    <source>
        <dbReference type="ARBA" id="ARBA00022559"/>
    </source>
</evidence>
<dbReference type="InterPro" id="IPR036249">
    <property type="entry name" value="Thioredoxin-like_sf"/>
</dbReference>
<sequence>MISRLRRTLCFAGPALLLAGSARATDTLAAGQPAPDFSLPDQDGRTRRLAEWRGKWLVLYFYPKNDTPGCTTEACNFRDDWLQLQELGAEVVGVSVDTSASHAAFAQKYKLPFPLLADARGEVAARYGALSDWMVVKMAKRQTFIIDLQGRIARIYRAVDADKHSAEVVADLRRLQSQPRAGATPA</sequence>
<feature type="active site" description="Cysteine sulfenic acid (-SOH) intermediate; for peroxidase activity" evidence="13">
    <location>
        <position position="70"/>
    </location>
</feature>
<organism evidence="16 17">
    <name type="scientific">Hylemonella gracilis str. Niagara R</name>
    <dbReference type="NCBI Taxonomy" id="1458275"/>
    <lineage>
        <taxon>Bacteria</taxon>
        <taxon>Pseudomonadati</taxon>
        <taxon>Pseudomonadota</taxon>
        <taxon>Betaproteobacteria</taxon>
        <taxon>Burkholderiales</taxon>
        <taxon>Comamonadaceae</taxon>
        <taxon>Hylemonella</taxon>
    </lineage>
</organism>
<keyword evidence="7" id="KW-1015">Disulfide bond</keyword>
<comment type="caution">
    <text evidence="16">The sequence shown here is derived from an EMBL/GenBank/DDBJ whole genome shotgun (WGS) entry which is preliminary data.</text>
</comment>
<dbReference type="InterPro" id="IPR000866">
    <property type="entry name" value="AhpC/TSA"/>
</dbReference>
<dbReference type="STRING" id="1458275.AZ34_15630"/>
<dbReference type="InterPro" id="IPR050924">
    <property type="entry name" value="Peroxiredoxin_BCP/PrxQ"/>
</dbReference>
<feature type="chain" id="PRO_5001495403" description="thioredoxin-dependent peroxiredoxin" evidence="14">
    <location>
        <begin position="25"/>
        <end position="186"/>
    </location>
</feature>
<dbReference type="CDD" id="cd03017">
    <property type="entry name" value="PRX_BCP"/>
    <property type="match status" value="1"/>
</dbReference>
<keyword evidence="6" id="KW-0560">Oxidoreductase</keyword>
<dbReference type="PROSITE" id="PS51352">
    <property type="entry name" value="THIOREDOXIN_2"/>
    <property type="match status" value="1"/>
</dbReference>
<keyword evidence="5" id="KW-0049">Antioxidant</keyword>
<gene>
    <name evidence="16" type="ORF">AZ34_15630</name>
</gene>
<dbReference type="eggNOG" id="COG1225">
    <property type="taxonomic scope" value="Bacteria"/>
</dbReference>
<evidence type="ECO:0000256" key="5">
    <source>
        <dbReference type="ARBA" id="ARBA00022862"/>
    </source>
</evidence>
<evidence type="ECO:0000256" key="13">
    <source>
        <dbReference type="PIRSR" id="PIRSR000239-1"/>
    </source>
</evidence>
<evidence type="ECO:0000256" key="12">
    <source>
        <dbReference type="ARBA" id="ARBA00049091"/>
    </source>
</evidence>
<keyword evidence="8" id="KW-0676">Redox-active center</keyword>
<reference evidence="16 17" key="1">
    <citation type="submission" date="2014-02" db="EMBL/GenBank/DDBJ databases">
        <title>Draft Genome of Hylemonella gracilis isolated from the Niagara River.</title>
        <authorList>
            <person name="Pawlowski D.R."/>
            <person name="Koudelka G.B."/>
        </authorList>
    </citation>
    <scope>NUCLEOTIDE SEQUENCE [LARGE SCALE GENOMIC DNA]</scope>
    <source>
        <strain evidence="16 17">Niagara R</strain>
    </source>
</reference>
<dbReference type="GO" id="GO:0045454">
    <property type="term" value="P:cell redox homeostasis"/>
    <property type="evidence" value="ECO:0007669"/>
    <property type="project" value="TreeGrafter"/>
</dbReference>